<keyword evidence="2" id="KW-1185">Reference proteome</keyword>
<evidence type="ECO:0000313" key="1">
    <source>
        <dbReference type="EMBL" id="WQF82579.1"/>
    </source>
</evidence>
<sequence length="199" mass="22148">MFFVGSLFRSSSTAASQSSLASLQANGIPEFEVVDDDAGDDPESFRMEPSVENARFHLEFLGLDRVVPTPWGEDPADEDTHCANMRQLGAKFYKSDWDYHLKTTKHEEPQDPHQKAMELGKENLFAAEEANKSAEKLIEVLGWPTTGGVWALKVSTDKVHSFGVRNAFTMDEKCRAMEMMGGVFYAHPNDCPDLDLAPS</sequence>
<organism evidence="1 2">
    <name type="scientific">Colletotrichum destructivum</name>
    <dbReference type="NCBI Taxonomy" id="34406"/>
    <lineage>
        <taxon>Eukaryota</taxon>
        <taxon>Fungi</taxon>
        <taxon>Dikarya</taxon>
        <taxon>Ascomycota</taxon>
        <taxon>Pezizomycotina</taxon>
        <taxon>Sordariomycetes</taxon>
        <taxon>Hypocreomycetidae</taxon>
        <taxon>Glomerellales</taxon>
        <taxon>Glomerellaceae</taxon>
        <taxon>Colletotrichum</taxon>
        <taxon>Colletotrichum destructivum species complex</taxon>
    </lineage>
</organism>
<protein>
    <submittedName>
        <fullName evidence="1">Uncharacterized protein</fullName>
    </submittedName>
</protein>
<dbReference type="GeneID" id="87944096"/>
<dbReference type="Proteomes" id="UP001322277">
    <property type="component" value="Chromosome 4"/>
</dbReference>
<dbReference type="AlphaFoldDB" id="A0AAX4IGW9"/>
<proteinExistence type="predicted"/>
<dbReference type="EMBL" id="CP137308">
    <property type="protein sequence ID" value="WQF82579.1"/>
    <property type="molecule type" value="Genomic_DNA"/>
</dbReference>
<reference evidence="2" key="1">
    <citation type="journal article" date="2023" name="bioRxiv">
        <title>Complete genome of the Medicago anthracnose fungus, Colletotrichum destructivum, reveals a mini-chromosome-like region within a core chromosome.</title>
        <authorList>
            <person name="Lapalu N."/>
            <person name="Simon A."/>
            <person name="Lu A."/>
            <person name="Plaumann P.-L."/>
            <person name="Amselem J."/>
            <person name="Pigne S."/>
            <person name="Auger A."/>
            <person name="Koch C."/>
            <person name="Dallery J.-F."/>
            <person name="O'Connell R.J."/>
        </authorList>
    </citation>
    <scope>NUCLEOTIDE SEQUENCE [LARGE SCALE GENOMIC DNA]</scope>
    <source>
        <strain evidence="2">CBS 520.97</strain>
    </source>
</reference>
<gene>
    <name evidence="1" type="ORF">CDEST_07593</name>
</gene>
<name>A0AAX4IGW9_9PEZI</name>
<dbReference type="KEGG" id="cdet:87944096"/>
<evidence type="ECO:0000313" key="2">
    <source>
        <dbReference type="Proteomes" id="UP001322277"/>
    </source>
</evidence>
<dbReference type="RefSeq" id="XP_062779803.1">
    <property type="nucleotide sequence ID" value="XM_062923752.1"/>
</dbReference>
<accession>A0AAX4IGW9</accession>